<dbReference type="PANTHER" id="PTHR30100">
    <property type="entry name" value="FATTY ACID/PHOSPHOLIPID SYNTHESIS PROTEIN PLSX"/>
    <property type="match status" value="1"/>
</dbReference>
<comment type="catalytic activity">
    <reaction evidence="1 10">
        <text>a fatty acyl-[ACP] + phosphate = an acyl phosphate + holo-[ACP]</text>
        <dbReference type="Rhea" id="RHEA:42292"/>
        <dbReference type="Rhea" id="RHEA-COMP:9685"/>
        <dbReference type="Rhea" id="RHEA-COMP:14125"/>
        <dbReference type="ChEBI" id="CHEBI:43474"/>
        <dbReference type="ChEBI" id="CHEBI:59918"/>
        <dbReference type="ChEBI" id="CHEBI:64479"/>
        <dbReference type="ChEBI" id="CHEBI:138651"/>
        <dbReference type="EC" id="2.3.1.274"/>
    </reaction>
</comment>
<keyword evidence="7 10" id="KW-1208">Phospholipid metabolism</keyword>
<dbReference type="NCBIfam" id="TIGR00182">
    <property type="entry name" value="plsX"/>
    <property type="match status" value="1"/>
</dbReference>
<keyword evidence="5 10" id="KW-0443">Lipid metabolism</keyword>
<evidence type="ECO:0000256" key="9">
    <source>
        <dbReference type="ARBA" id="ARBA00046608"/>
    </source>
</evidence>
<sequence length="398" mass="42226">MVEKIGCQAFDHEWWGGTSRCQANAYVLGWVSSSEFRWRGSAGVARIVRSRESITIAVDAMGGDHAPAALVAAVAEASLRGGVGQGVNFLLVGDEIAMTEALFELDHNSERIQLYHAPTVIGMGERAQVALEARSDSSIVQACALVKAGEADALVSAGHPGAAVLAATRHFGLVGGLGRAALASVYPTPRVRGETDDPFSLILDVGASLRARPEELLGFGLMGSAYARIVSRNERPRVALLSNSRESTMGTPEVVRAHELLSRHDAIHFYGNIEGHEIPRGLADVVVCEGFVGDVAIKILEGVSEAAFDLARAAYHERVAWRMGLKLLSGGLQKIKQLTDFEAYGGAPLLGLEKVVILCHPRSGRRAVGNALRLAIKNVRAELPAAIAEALDTGMSQG</sequence>
<keyword evidence="3 10" id="KW-0444">Lipid biosynthesis</keyword>
<comment type="subunit">
    <text evidence="9 10">Homodimer. Probably interacts with PlsY.</text>
</comment>
<comment type="subcellular location">
    <subcellularLocation>
        <location evidence="10">Cytoplasm</location>
    </subcellularLocation>
    <text evidence="10">Associated with the membrane possibly through PlsY.</text>
</comment>
<dbReference type="Pfam" id="PF02504">
    <property type="entry name" value="FA_synthesis"/>
    <property type="match status" value="1"/>
</dbReference>
<keyword evidence="12" id="KW-1185">Reference proteome</keyword>
<keyword evidence="2 10" id="KW-0963">Cytoplasm</keyword>
<evidence type="ECO:0000256" key="5">
    <source>
        <dbReference type="ARBA" id="ARBA00023098"/>
    </source>
</evidence>
<reference evidence="11 12" key="1">
    <citation type="submission" date="2019-01" db="EMBL/GenBank/DDBJ databases">
        <title>Lujinxingia litoralis gen. nov., sp. nov. and Lujinxingia sediminis gen. nov., sp. nov., new members in the order Bradymonadales, isolated from coastal sediment.</title>
        <authorList>
            <person name="Li C.-M."/>
        </authorList>
    </citation>
    <scope>NUCLEOTIDE SEQUENCE [LARGE SCALE GENOMIC DNA]</scope>
    <source>
        <strain evidence="11 12">SEH01</strain>
    </source>
</reference>
<evidence type="ECO:0000256" key="10">
    <source>
        <dbReference type="HAMAP-Rule" id="MF_00019"/>
    </source>
</evidence>
<evidence type="ECO:0000256" key="7">
    <source>
        <dbReference type="ARBA" id="ARBA00023264"/>
    </source>
</evidence>
<keyword evidence="4 10" id="KW-0808">Transferase</keyword>
<accession>A0ABY0CVX9</accession>
<dbReference type="SUPFAM" id="SSF53659">
    <property type="entry name" value="Isocitrate/Isopropylmalate dehydrogenase-like"/>
    <property type="match status" value="1"/>
</dbReference>
<evidence type="ECO:0000256" key="3">
    <source>
        <dbReference type="ARBA" id="ARBA00022516"/>
    </source>
</evidence>
<comment type="caution">
    <text evidence="11">The sequence shown here is derived from an EMBL/GenBank/DDBJ whole genome shotgun (WGS) entry which is preliminary data.</text>
</comment>
<evidence type="ECO:0000313" key="11">
    <source>
        <dbReference type="EMBL" id="RVU46979.1"/>
    </source>
</evidence>
<keyword evidence="11" id="KW-0012">Acyltransferase</keyword>
<dbReference type="PANTHER" id="PTHR30100:SF1">
    <property type="entry name" value="PHOSPHATE ACYLTRANSFERASE"/>
    <property type="match status" value="1"/>
</dbReference>
<evidence type="ECO:0000256" key="4">
    <source>
        <dbReference type="ARBA" id="ARBA00022679"/>
    </source>
</evidence>
<comment type="similarity">
    <text evidence="10">Belongs to the PlsX family.</text>
</comment>
<dbReference type="GO" id="GO:0016746">
    <property type="term" value="F:acyltransferase activity"/>
    <property type="evidence" value="ECO:0007669"/>
    <property type="project" value="UniProtKB-KW"/>
</dbReference>
<dbReference type="EC" id="2.3.1.274" evidence="8 10"/>
<comment type="function">
    <text evidence="10">Catalyzes the reversible formation of acyl-phosphate (acyl-PO(4)) from acyl-[acyl-carrier-protein] (acyl-ACP). This enzyme utilizes acyl-ACP as fatty acyl donor, but not acyl-CoA.</text>
</comment>
<evidence type="ECO:0000313" key="12">
    <source>
        <dbReference type="Proteomes" id="UP000282926"/>
    </source>
</evidence>
<dbReference type="InterPro" id="IPR012281">
    <property type="entry name" value="Phospholipid_synth_PlsX-like"/>
</dbReference>
<organism evidence="11 12">
    <name type="scientific">Lujinxingia sediminis</name>
    <dbReference type="NCBI Taxonomy" id="2480984"/>
    <lineage>
        <taxon>Bacteria</taxon>
        <taxon>Deltaproteobacteria</taxon>
        <taxon>Bradymonadales</taxon>
        <taxon>Lujinxingiaceae</taxon>
        <taxon>Lujinxingia</taxon>
    </lineage>
</organism>
<dbReference type="Gene3D" id="3.40.718.10">
    <property type="entry name" value="Isopropylmalate Dehydrogenase"/>
    <property type="match status" value="1"/>
</dbReference>
<dbReference type="HAMAP" id="MF_00019">
    <property type="entry name" value="PlsX"/>
    <property type="match status" value="1"/>
</dbReference>
<evidence type="ECO:0000256" key="1">
    <source>
        <dbReference type="ARBA" id="ARBA00001232"/>
    </source>
</evidence>
<gene>
    <name evidence="10 11" type="primary">plsX</name>
    <name evidence="11" type="ORF">EA187_07540</name>
</gene>
<dbReference type="InterPro" id="IPR003664">
    <property type="entry name" value="FA_synthesis"/>
</dbReference>
<protein>
    <recommendedName>
        <fullName evidence="8 10">Phosphate acyltransferase</fullName>
        <ecNumber evidence="8 10">2.3.1.274</ecNumber>
    </recommendedName>
    <alternativeName>
        <fullName evidence="10">Acyl-ACP phosphotransacylase</fullName>
    </alternativeName>
    <alternativeName>
        <fullName evidence="10">Acyl-[acyl-carrier-protein]--phosphate acyltransferase</fullName>
    </alternativeName>
    <alternativeName>
        <fullName evidence="10">Phosphate-acyl-ACP acyltransferase</fullName>
    </alternativeName>
</protein>
<dbReference type="Proteomes" id="UP000282926">
    <property type="component" value="Unassembled WGS sequence"/>
</dbReference>
<name>A0ABY0CVX9_9DELT</name>
<evidence type="ECO:0000256" key="6">
    <source>
        <dbReference type="ARBA" id="ARBA00023209"/>
    </source>
</evidence>
<proteinExistence type="inferred from homology"/>
<evidence type="ECO:0000256" key="2">
    <source>
        <dbReference type="ARBA" id="ARBA00022490"/>
    </source>
</evidence>
<evidence type="ECO:0000256" key="8">
    <source>
        <dbReference type="ARBA" id="ARBA00024069"/>
    </source>
</evidence>
<dbReference type="PIRSF" id="PIRSF002465">
    <property type="entry name" value="Phsphlp_syn_PlsX"/>
    <property type="match status" value="1"/>
</dbReference>
<dbReference type="EMBL" id="SADD01000002">
    <property type="protein sequence ID" value="RVU46979.1"/>
    <property type="molecule type" value="Genomic_DNA"/>
</dbReference>
<keyword evidence="6 10" id="KW-0594">Phospholipid biosynthesis</keyword>
<comment type="pathway">
    <text evidence="10">Lipid metabolism; phospholipid metabolism.</text>
</comment>